<dbReference type="GO" id="GO:0005519">
    <property type="term" value="F:cytoskeletal regulatory protein binding"/>
    <property type="evidence" value="ECO:0007669"/>
    <property type="project" value="InterPro"/>
</dbReference>
<keyword evidence="1" id="KW-0175">Coiled coil</keyword>
<dbReference type="OrthoDB" id="783096at2759"/>
<dbReference type="SMART" id="SM00806">
    <property type="entry name" value="AIP3"/>
    <property type="match status" value="1"/>
</dbReference>
<name>A0A2T9YCH1_9FUNG</name>
<accession>A0A2T9YCH1</accession>
<comment type="caution">
    <text evidence="4">The sequence shown here is derived from an EMBL/GenBank/DDBJ whole genome shotgun (WGS) entry which is preliminary data.</text>
</comment>
<evidence type="ECO:0000259" key="3">
    <source>
        <dbReference type="SMART" id="SM00806"/>
    </source>
</evidence>
<feature type="region of interest" description="Disordered" evidence="2">
    <location>
        <begin position="445"/>
        <end position="470"/>
    </location>
</feature>
<evidence type="ECO:0000313" key="4">
    <source>
        <dbReference type="EMBL" id="PVU89994.1"/>
    </source>
</evidence>
<feature type="compositionally biased region" description="Polar residues" evidence="2">
    <location>
        <begin position="20"/>
        <end position="39"/>
    </location>
</feature>
<feature type="region of interest" description="Disordered" evidence="2">
    <location>
        <begin position="1"/>
        <end position="39"/>
    </location>
</feature>
<dbReference type="Gene3D" id="1.20.58.1540">
    <property type="entry name" value="Actin interacting protein 3, C-terminal domain"/>
    <property type="match status" value="1"/>
</dbReference>
<dbReference type="EMBL" id="MBFR01000284">
    <property type="protein sequence ID" value="PVU89994.1"/>
    <property type="molecule type" value="Genomic_DNA"/>
</dbReference>
<proteinExistence type="predicted"/>
<gene>
    <name evidence="4" type="ORF">BB561_005084</name>
</gene>
<feature type="coiled-coil region" evidence="1">
    <location>
        <begin position="950"/>
        <end position="977"/>
    </location>
</feature>
<feature type="domain" description="Actin interacting protein 3 C-terminal" evidence="3">
    <location>
        <begin position="635"/>
        <end position="976"/>
    </location>
</feature>
<protein>
    <recommendedName>
        <fullName evidence="3">Actin interacting protein 3 C-terminal domain-containing protein</fullName>
    </recommendedName>
</protein>
<evidence type="ECO:0000313" key="5">
    <source>
        <dbReference type="Proteomes" id="UP000245383"/>
    </source>
</evidence>
<organism evidence="4 5">
    <name type="scientific">Smittium simulii</name>
    <dbReference type="NCBI Taxonomy" id="133385"/>
    <lineage>
        <taxon>Eukaryota</taxon>
        <taxon>Fungi</taxon>
        <taxon>Fungi incertae sedis</taxon>
        <taxon>Zoopagomycota</taxon>
        <taxon>Kickxellomycotina</taxon>
        <taxon>Harpellomycetes</taxon>
        <taxon>Harpellales</taxon>
        <taxon>Legeriomycetaceae</taxon>
        <taxon>Smittium</taxon>
    </lineage>
</organism>
<dbReference type="InterPro" id="IPR022782">
    <property type="entry name" value="AIP3-like_C"/>
</dbReference>
<dbReference type="InterPro" id="IPR005613">
    <property type="entry name" value="AIP3_C"/>
</dbReference>
<evidence type="ECO:0000256" key="2">
    <source>
        <dbReference type="SAM" id="MobiDB-lite"/>
    </source>
</evidence>
<feature type="coiled-coil region" evidence="1">
    <location>
        <begin position="682"/>
        <end position="716"/>
    </location>
</feature>
<feature type="compositionally biased region" description="Polar residues" evidence="2">
    <location>
        <begin position="450"/>
        <end position="470"/>
    </location>
</feature>
<dbReference type="Proteomes" id="UP000245383">
    <property type="component" value="Unassembled WGS sequence"/>
</dbReference>
<keyword evidence="5" id="KW-1185">Reference proteome</keyword>
<reference evidence="4 5" key="1">
    <citation type="journal article" date="2018" name="MBio">
        <title>Comparative Genomics Reveals the Core Gene Toolbox for the Fungus-Insect Symbiosis.</title>
        <authorList>
            <person name="Wang Y."/>
            <person name="Stata M."/>
            <person name="Wang W."/>
            <person name="Stajich J.E."/>
            <person name="White M.M."/>
            <person name="Moncalvo J.M."/>
        </authorList>
    </citation>
    <scope>NUCLEOTIDE SEQUENCE [LARGE SCALE GENOMIC DNA]</scope>
    <source>
        <strain evidence="4 5">SWE-8-4</strain>
    </source>
</reference>
<evidence type="ECO:0000256" key="1">
    <source>
        <dbReference type="SAM" id="Coils"/>
    </source>
</evidence>
<dbReference type="Pfam" id="PF03915">
    <property type="entry name" value="AIP3"/>
    <property type="match status" value="1"/>
</dbReference>
<sequence length="988" mass="112387">MLLQSKAIGKDNRDTIEIVNPTTPTKPTESSAGGESNLENNQQYFSYNSNQLSDKMFSSKINSEKIAFAARSEIDYRRIRNKSTKNSDFQQVKILHQLHEMDLSNLPLKKQPPKADSLFSEQSQHAYTPVSNSFNEPHLRADGNFEPKTPAFSDFELKHQNLSYTDIKNPSELNKNTFASYRNTNAPHKVLEFTSPPHNEYSEHNDFTFYPSRLDSINKKDIIKNEAFLHNRVAMDNINRLNHRGLSEGGVNFKALAASPNPASLRRPSKSKISSEGGIAFRAMTASPNPASLRRPSNSKIISEAQNPENQQLGDFFPTNDQDFYKFYSSQNSLNFKHINSNKNFAVFKDPSSFDVKTKHRNKPVSISKSRSNSPVDARMTNFVVDRNITQTPNIESSQDSVEKFDPTKSKILLSRLRKVNVPPSSKNKFSSKLHSKIDHKSIISDSSHTPSFSPDQLESVTISPSFPQSQHNDVGEAYLVTKSFERDRSKSSLEVYNTKNSFSSDQNKHTDAIISQLEHRPNLNDTISEKLSSPIKIIQQKKSESQLAPKQNSEIKTISDTLAKTTADCQPIRPITPKEKKNYIDSDVKSSLDQENESISTESFKSLSDLSAKPSDTKMVIDDCAENGYKISAKINDRNTLQAKVGSENSKSYSENLEKITNLEVMLNDKENLLKFQTKKSEQILNTNADLLAQISELEINYEKLTQENLKIKTEQLTQGFSKNSDDSAKESEYLKYTTSKNFKTKIEFFLEKEKAKSRFNSLGSKMDDLEILVNELRKDVVFRKSTPANTLITKAHSEVDSVKKDCEALREFLTNATPKWKSAWATDLQVILAEQQFSKNLDTELEDLYNDVKSLGDIMEKIDTVLKLKQSKATEDKSKVELRAPILRTVFLDDLDEEEHKDIKEGIFNQILTIDVDSKNRLEAIEMNQRFRKIDLESRKNDFEIELASKVQTKKKHIANKVDELEKTLEVKQEEVMQQMFISMAK</sequence>
<dbReference type="AlphaFoldDB" id="A0A2T9YCH1"/>
<dbReference type="STRING" id="133385.A0A2T9YCH1"/>